<evidence type="ECO:0000313" key="2">
    <source>
        <dbReference type="EMBL" id="CAE7661423.1"/>
    </source>
</evidence>
<gene>
    <name evidence="2" type="ORF">SNEC2469_LOCUS18799</name>
</gene>
<keyword evidence="1" id="KW-0732">Signal</keyword>
<sequence length="279" mass="30429">MTRRVFLVVLLAAALRGARDQLAAFLSVRLRPTMRLKVQRGAKGIDDIRSMVKSGSISADVAINMTQLLAAKDNELALKDKDNELAAKDNELALAAAAKDNELALVAKDIEMLKLQLDTTEKDGLQAASRYAAILCNRFLVETGLRKFGPKLTLTNSYDQFSRQYILSTSSKAPSLTPAADMKLQELQQVTGTSGTSVDRRHVTKELQILVHQLSRETHYVQNMEETRYLVGGSEPTASATAVVVCFLQAQKLLEMNVTFVGANYSKLAVLSGGNVTSP</sequence>
<reference evidence="2" key="1">
    <citation type="submission" date="2021-02" db="EMBL/GenBank/DDBJ databases">
        <authorList>
            <person name="Dougan E. K."/>
            <person name="Rhodes N."/>
            <person name="Thang M."/>
            <person name="Chan C."/>
        </authorList>
    </citation>
    <scope>NUCLEOTIDE SEQUENCE</scope>
</reference>
<keyword evidence="3" id="KW-1185">Reference proteome</keyword>
<protein>
    <submittedName>
        <fullName evidence="2">Uncharacterized protein</fullName>
    </submittedName>
</protein>
<accession>A0A812W081</accession>
<comment type="caution">
    <text evidence="2">The sequence shown here is derived from an EMBL/GenBank/DDBJ whole genome shotgun (WGS) entry which is preliminary data.</text>
</comment>
<dbReference type="EMBL" id="CAJNJA010031857">
    <property type="protein sequence ID" value="CAE7661423.1"/>
    <property type="molecule type" value="Genomic_DNA"/>
</dbReference>
<dbReference type="Proteomes" id="UP000601435">
    <property type="component" value="Unassembled WGS sequence"/>
</dbReference>
<feature type="signal peptide" evidence="1">
    <location>
        <begin position="1"/>
        <end position="20"/>
    </location>
</feature>
<feature type="chain" id="PRO_5032507415" evidence="1">
    <location>
        <begin position="21"/>
        <end position="279"/>
    </location>
</feature>
<evidence type="ECO:0000256" key="1">
    <source>
        <dbReference type="SAM" id="SignalP"/>
    </source>
</evidence>
<proteinExistence type="predicted"/>
<dbReference type="OrthoDB" id="10279369at2759"/>
<name>A0A812W081_9DINO</name>
<evidence type="ECO:0000313" key="3">
    <source>
        <dbReference type="Proteomes" id="UP000601435"/>
    </source>
</evidence>
<organism evidence="2 3">
    <name type="scientific">Symbiodinium necroappetens</name>
    <dbReference type="NCBI Taxonomy" id="1628268"/>
    <lineage>
        <taxon>Eukaryota</taxon>
        <taxon>Sar</taxon>
        <taxon>Alveolata</taxon>
        <taxon>Dinophyceae</taxon>
        <taxon>Suessiales</taxon>
        <taxon>Symbiodiniaceae</taxon>
        <taxon>Symbiodinium</taxon>
    </lineage>
</organism>
<dbReference type="AlphaFoldDB" id="A0A812W081"/>